<gene>
    <name evidence="2" type="ORF">DYU11_03570</name>
</gene>
<dbReference type="InterPro" id="IPR036378">
    <property type="entry name" value="FAS1_dom_sf"/>
</dbReference>
<proteinExistence type="predicted"/>
<feature type="domain" description="FAS1" evidence="1">
    <location>
        <begin position="130"/>
        <end position="262"/>
    </location>
</feature>
<name>A0A418MKA9_9BACT</name>
<accession>A0A418MKA9</accession>
<protein>
    <submittedName>
        <fullName evidence="2">Fasciclin domain-containing protein</fullName>
    </submittedName>
</protein>
<organism evidence="2 3">
    <name type="scientific">Fibrisoma montanum</name>
    <dbReference type="NCBI Taxonomy" id="2305895"/>
    <lineage>
        <taxon>Bacteria</taxon>
        <taxon>Pseudomonadati</taxon>
        <taxon>Bacteroidota</taxon>
        <taxon>Cytophagia</taxon>
        <taxon>Cytophagales</taxon>
        <taxon>Spirosomataceae</taxon>
        <taxon>Fibrisoma</taxon>
    </lineage>
</organism>
<dbReference type="InterPro" id="IPR050904">
    <property type="entry name" value="Adhesion/Biosynth-related"/>
</dbReference>
<dbReference type="SUPFAM" id="SSF82153">
    <property type="entry name" value="FAS1 domain"/>
    <property type="match status" value="2"/>
</dbReference>
<dbReference type="Pfam" id="PF02469">
    <property type="entry name" value="Fasciclin"/>
    <property type="match status" value="2"/>
</dbReference>
<reference evidence="2 3" key="1">
    <citation type="submission" date="2018-08" db="EMBL/GenBank/DDBJ databases">
        <title>Fibrisoma montanum sp. nov., isolated from Danxia mountain soil.</title>
        <authorList>
            <person name="Huang Y."/>
        </authorList>
    </citation>
    <scope>NUCLEOTIDE SEQUENCE [LARGE SCALE GENOMIC DNA]</scope>
    <source>
        <strain evidence="2 3">HYT19</strain>
    </source>
</reference>
<dbReference type="AlphaFoldDB" id="A0A418MKA9"/>
<sequence>MLGQIARVNVFLHPRGIVLTIIKRISVTEQQGCEVTQFRTGIQGNHPRLLYHPDQITACILLVPATYPLLRTIFVRKKHKPGLYVFKPTHIHRFSLVMHKAFSYLFCRISALFVMMLTVVSCQTDEDASPKTIPDVVLEDPQFSILRAAITYAGVGDNLKGGNLTLFAPDNTAFQASGFLDEAAVTSVPKDQLRSILLYHVLSAGVNSADIPAGQSQVETASRGVLYINNASNGTLFVNGARVTRANVQTANGIIHVIDKVLTPSAGTTLQAIETNPNLTFLTAAIRRIETVNPTITATLSSTSASSQPVTVLAPDDNAFRASRTYSTLASIQAANPQALASVLLYHVLPGATMSYQFQPGSVNTLLTNSRVVVNVSGSLITVKGNGNTIPATVRRADQVTNNGVLHVIDQVLIP</sequence>
<dbReference type="EMBL" id="QXED01000001">
    <property type="protein sequence ID" value="RIV27862.1"/>
    <property type="molecule type" value="Genomic_DNA"/>
</dbReference>
<dbReference type="SMART" id="SM00554">
    <property type="entry name" value="FAS1"/>
    <property type="match status" value="2"/>
</dbReference>
<dbReference type="Gene3D" id="2.30.180.10">
    <property type="entry name" value="FAS1 domain"/>
    <property type="match status" value="2"/>
</dbReference>
<keyword evidence="3" id="KW-1185">Reference proteome</keyword>
<dbReference type="InterPro" id="IPR000782">
    <property type="entry name" value="FAS1_domain"/>
</dbReference>
<feature type="domain" description="FAS1" evidence="1">
    <location>
        <begin position="266"/>
        <end position="413"/>
    </location>
</feature>
<dbReference type="PROSITE" id="PS50213">
    <property type="entry name" value="FAS1"/>
    <property type="match status" value="2"/>
</dbReference>
<dbReference type="Proteomes" id="UP000283523">
    <property type="component" value="Unassembled WGS sequence"/>
</dbReference>
<dbReference type="PANTHER" id="PTHR10900:SF77">
    <property type="entry name" value="FI19380P1"/>
    <property type="match status" value="1"/>
</dbReference>
<evidence type="ECO:0000259" key="1">
    <source>
        <dbReference type="PROSITE" id="PS50213"/>
    </source>
</evidence>
<evidence type="ECO:0000313" key="3">
    <source>
        <dbReference type="Proteomes" id="UP000283523"/>
    </source>
</evidence>
<dbReference type="PANTHER" id="PTHR10900">
    <property type="entry name" value="PERIOSTIN-RELATED"/>
    <property type="match status" value="1"/>
</dbReference>
<dbReference type="OrthoDB" id="1119934at2"/>
<evidence type="ECO:0000313" key="2">
    <source>
        <dbReference type="EMBL" id="RIV27862.1"/>
    </source>
</evidence>
<comment type="caution">
    <text evidence="2">The sequence shown here is derived from an EMBL/GenBank/DDBJ whole genome shotgun (WGS) entry which is preliminary data.</text>
</comment>